<dbReference type="EMBL" id="JALBUT010000001">
    <property type="protein sequence ID" value="MDX8414896.1"/>
    <property type="molecule type" value="Genomic_DNA"/>
</dbReference>
<evidence type="ECO:0000313" key="3">
    <source>
        <dbReference type="Proteomes" id="UP001275932"/>
    </source>
</evidence>
<dbReference type="Proteomes" id="UP001275932">
    <property type="component" value="Unassembled WGS sequence"/>
</dbReference>
<comment type="caution">
    <text evidence="2">The sequence shown here is derived from an EMBL/GenBank/DDBJ whole genome shotgun (WGS) entry which is preliminary data.</text>
</comment>
<dbReference type="Gene3D" id="2.60.40.3230">
    <property type="match status" value="1"/>
</dbReference>
<gene>
    <name evidence="2" type="ORF">MOX91_01675</name>
</gene>
<reference evidence="2 3" key="1">
    <citation type="submission" date="2022-03" db="EMBL/GenBank/DDBJ databases">
        <title>Novel taxa within the pig intestine.</title>
        <authorList>
            <person name="Wylensek D."/>
            <person name="Bishof K."/>
            <person name="Afrizal A."/>
            <person name="Clavel T."/>
        </authorList>
    </citation>
    <scope>NUCLEOTIDE SEQUENCE [LARGE SCALE GENOMIC DNA]</scope>
    <source>
        <strain evidence="2 3">CLA-KB-P66</strain>
    </source>
</reference>
<dbReference type="PROSITE" id="PS51257">
    <property type="entry name" value="PROKAR_LIPOPROTEIN"/>
    <property type="match status" value="1"/>
</dbReference>
<sequence length="136" mass="14940">MKKILFIPLIGILSFLTACSTVNTVERASSSANTQYVNDKRVITDGSLNDYAYVAAVNETKVGELLMVQAKIVNSTSSFRQINYKFEWIDKNGMAVPSANSAWMKLILEGGEAQFISAVAPNINVCDFTLKLLPNK</sequence>
<evidence type="ECO:0000256" key="1">
    <source>
        <dbReference type="SAM" id="SignalP"/>
    </source>
</evidence>
<name>A0ABU4WFT0_9BACT</name>
<keyword evidence="3" id="KW-1185">Reference proteome</keyword>
<proteinExistence type="predicted"/>
<dbReference type="Pfam" id="PF07233">
    <property type="entry name" value="DUF1425"/>
    <property type="match status" value="1"/>
</dbReference>
<feature type="chain" id="PRO_5046826180" evidence="1">
    <location>
        <begin position="21"/>
        <end position="136"/>
    </location>
</feature>
<dbReference type="RefSeq" id="WP_370396341.1">
    <property type="nucleotide sequence ID" value="NZ_JALBUT010000001.1"/>
</dbReference>
<dbReference type="CDD" id="cd09030">
    <property type="entry name" value="DUF1425"/>
    <property type="match status" value="1"/>
</dbReference>
<dbReference type="InterPro" id="IPR010824">
    <property type="entry name" value="DUF1425"/>
</dbReference>
<protein>
    <submittedName>
        <fullName evidence="2">YcfL family protein</fullName>
    </submittedName>
</protein>
<feature type="signal peptide" evidence="1">
    <location>
        <begin position="1"/>
        <end position="20"/>
    </location>
</feature>
<accession>A0ABU4WFT0</accession>
<keyword evidence="1" id="KW-0732">Signal</keyword>
<dbReference type="InterPro" id="IPR038483">
    <property type="entry name" value="YcfL-like_sf"/>
</dbReference>
<evidence type="ECO:0000313" key="2">
    <source>
        <dbReference type="EMBL" id="MDX8414896.1"/>
    </source>
</evidence>
<organism evidence="2 3">
    <name type="scientific">Intestinicryptomonas porci</name>
    <dbReference type="NCBI Taxonomy" id="2926320"/>
    <lineage>
        <taxon>Bacteria</taxon>
        <taxon>Pseudomonadati</taxon>
        <taxon>Verrucomicrobiota</taxon>
        <taxon>Opitutia</taxon>
        <taxon>Opitutales</taxon>
        <taxon>Intestinicryptomonaceae</taxon>
        <taxon>Intestinicryptomonas</taxon>
    </lineage>
</organism>